<sequence>MSEYLLGDDLTSLENSEDNCAEACCFLFSLCRWVSSIFAGCFRRDTQEKDVSAGQAIWQPIARKTAFPVRTSLHHVINNNDEIEMIKSKNKQFDDLVPADNDNALSQQDQWLMSDHKLSKAYLEHHPFEVKIFNQSDFRQMWPIKLKDRSKIRLANLTGSSGCWLMWEDLNFFCILGIRLLNNSVLYLSVTSNKLRIRYGDRPIPHNQSLIDQRLFKRMRSAKIQGGGSLLQHVETGRYIGISPRKRRRFTLLDLVDERNAVRWAFYDINF</sequence>
<reference evidence="1 2" key="1">
    <citation type="submission" date="2024-02" db="EMBL/GenBank/DDBJ databases">
        <authorList>
            <person name="Daric V."/>
            <person name="Darras S."/>
        </authorList>
    </citation>
    <scope>NUCLEOTIDE SEQUENCE [LARGE SCALE GENOMIC DNA]</scope>
</reference>
<keyword evidence="2" id="KW-1185">Reference proteome</keyword>
<dbReference type="Proteomes" id="UP001642483">
    <property type="component" value="Unassembled WGS sequence"/>
</dbReference>
<evidence type="ECO:0000313" key="1">
    <source>
        <dbReference type="EMBL" id="CAK8692415.1"/>
    </source>
</evidence>
<gene>
    <name evidence="1" type="ORF">CVLEPA_LOCUS25683</name>
</gene>
<organism evidence="1 2">
    <name type="scientific">Clavelina lepadiformis</name>
    <name type="common">Light-bulb sea squirt</name>
    <name type="synonym">Ascidia lepadiformis</name>
    <dbReference type="NCBI Taxonomy" id="159417"/>
    <lineage>
        <taxon>Eukaryota</taxon>
        <taxon>Metazoa</taxon>
        <taxon>Chordata</taxon>
        <taxon>Tunicata</taxon>
        <taxon>Ascidiacea</taxon>
        <taxon>Aplousobranchia</taxon>
        <taxon>Clavelinidae</taxon>
        <taxon>Clavelina</taxon>
    </lineage>
</organism>
<name>A0ABP0GQ96_CLALP</name>
<accession>A0ABP0GQ96</accession>
<comment type="caution">
    <text evidence="1">The sequence shown here is derived from an EMBL/GenBank/DDBJ whole genome shotgun (WGS) entry which is preliminary data.</text>
</comment>
<evidence type="ECO:0000313" key="2">
    <source>
        <dbReference type="Proteomes" id="UP001642483"/>
    </source>
</evidence>
<dbReference type="EMBL" id="CAWYQH010000130">
    <property type="protein sequence ID" value="CAK8692415.1"/>
    <property type="molecule type" value="Genomic_DNA"/>
</dbReference>
<proteinExistence type="predicted"/>
<protein>
    <submittedName>
        <fullName evidence="1">Uncharacterized protein</fullName>
    </submittedName>
</protein>